<accession>A0A316DDI6</accession>
<name>A0A316DDI6_9BACT</name>
<gene>
    <name evidence="1" type="ORF">LV89_04966</name>
</gene>
<evidence type="ECO:0000313" key="2">
    <source>
        <dbReference type="Proteomes" id="UP000245489"/>
    </source>
</evidence>
<evidence type="ECO:0000313" key="1">
    <source>
        <dbReference type="EMBL" id="PWK15756.1"/>
    </source>
</evidence>
<reference evidence="1 2" key="1">
    <citation type="submission" date="2018-05" db="EMBL/GenBank/DDBJ databases">
        <title>Genomic Encyclopedia of Archaeal and Bacterial Type Strains, Phase II (KMG-II): from individual species to whole genera.</title>
        <authorList>
            <person name="Goeker M."/>
        </authorList>
    </citation>
    <scope>NUCLEOTIDE SEQUENCE [LARGE SCALE GENOMIC DNA]</scope>
    <source>
        <strain evidence="1 2">DSM 22214</strain>
    </source>
</reference>
<dbReference type="EMBL" id="QGGO01000056">
    <property type="protein sequence ID" value="PWK15756.1"/>
    <property type="molecule type" value="Genomic_DNA"/>
</dbReference>
<dbReference type="Proteomes" id="UP000245489">
    <property type="component" value="Unassembled WGS sequence"/>
</dbReference>
<organism evidence="1 2">
    <name type="scientific">Arcicella aurantiaca</name>
    <dbReference type="NCBI Taxonomy" id="591202"/>
    <lineage>
        <taxon>Bacteria</taxon>
        <taxon>Pseudomonadati</taxon>
        <taxon>Bacteroidota</taxon>
        <taxon>Cytophagia</taxon>
        <taxon>Cytophagales</taxon>
        <taxon>Flectobacillaceae</taxon>
        <taxon>Arcicella</taxon>
    </lineage>
</organism>
<sequence>MEFKKILLSIVLSGFTLGCDNRKTLKVTKEDINTLDSLGYKVYQYKKDKNGKYHLDSINNKMSDSSNMNTK</sequence>
<dbReference type="AlphaFoldDB" id="A0A316DDI6"/>
<keyword evidence="2" id="KW-1185">Reference proteome</keyword>
<dbReference type="PROSITE" id="PS51257">
    <property type="entry name" value="PROKAR_LIPOPROTEIN"/>
    <property type="match status" value="1"/>
</dbReference>
<comment type="caution">
    <text evidence="1">The sequence shown here is derived from an EMBL/GenBank/DDBJ whole genome shotgun (WGS) entry which is preliminary data.</text>
</comment>
<proteinExistence type="predicted"/>
<protein>
    <submittedName>
        <fullName evidence="1">Uncharacterized protein</fullName>
    </submittedName>
</protein>